<dbReference type="AlphaFoldDB" id="A0A1W1IC89"/>
<keyword evidence="3" id="KW-1185">Reference proteome</keyword>
<dbReference type="Proteomes" id="UP000195985">
    <property type="component" value="Unassembled WGS sequence"/>
</dbReference>
<name>A0A1W1IC89_9LACT</name>
<keyword evidence="1" id="KW-1133">Transmembrane helix</keyword>
<dbReference type="OrthoDB" id="2165846at2"/>
<keyword evidence="1" id="KW-0812">Transmembrane</keyword>
<evidence type="ECO:0000313" key="3">
    <source>
        <dbReference type="Proteomes" id="UP000195985"/>
    </source>
</evidence>
<sequence length="113" mass="12174">MKSTKLNDSSGYMLFESLIALAMVSISLYVLLPHSVQFFTTLEAAGEEVAYWRVAQDQMQVIAKGGNPIGSQASGGMLFTTTWDPETAQLEVGGSDGAERVTVRVDEIQAESP</sequence>
<feature type="transmembrane region" description="Helical" evidence="1">
    <location>
        <begin position="12"/>
        <end position="32"/>
    </location>
</feature>
<reference evidence="3" key="1">
    <citation type="submission" date="2016-04" db="EMBL/GenBank/DDBJ databases">
        <authorList>
            <person name="Strepis N."/>
        </authorList>
    </citation>
    <scope>NUCLEOTIDE SEQUENCE [LARGE SCALE GENOMIC DNA]</scope>
</reference>
<dbReference type="STRING" id="43064.SAMN04488086_10258"/>
<dbReference type="RefSeq" id="WP_086941312.1">
    <property type="nucleotide sequence ID" value="NZ_FONM01000002.1"/>
</dbReference>
<evidence type="ECO:0000313" key="2">
    <source>
        <dbReference type="EMBL" id="SLM50383.1"/>
    </source>
</evidence>
<dbReference type="EMBL" id="FWEY01000001">
    <property type="protein sequence ID" value="SLM50383.1"/>
    <property type="molecule type" value="Genomic_DNA"/>
</dbReference>
<organism evidence="2 3">
    <name type="scientific">Trichococcus pasteurii</name>
    <dbReference type="NCBI Taxonomy" id="43064"/>
    <lineage>
        <taxon>Bacteria</taxon>
        <taxon>Bacillati</taxon>
        <taxon>Bacillota</taxon>
        <taxon>Bacilli</taxon>
        <taxon>Lactobacillales</taxon>
        <taxon>Carnobacteriaceae</taxon>
        <taxon>Trichococcus</taxon>
    </lineage>
</organism>
<proteinExistence type="predicted"/>
<protein>
    <submittedName>
        <fullName evidence="2">Uncharacterized protein</fullName>
    </submittedName>
</protein>
<accession>A0A1W1IC89</accession>
<gene>
    <name evidence="2" type="ORF">TPAS_53</name>
</gene>
<evidence type="ECO:0000256" key="1">
    <source>
        <dbReference type="SAM" id="Phobius"/>
    </source>
</evidence>
<keyword evidence="1" id="KW-0472">Membrane</keyword>